<name>A0ABT5C6P3_9BACT</name>
<evidence type="ECO:0000256" key="2">
    <source>
        <dbReference type="PROSITE-ProRule" id="PRU01161"/>
    </source>
</evidence>
<keyword evidence="2" id="KW-0442">Lipid degradation</keyword>
<protein>
    <submittedName>
        <fullName evidence="6">Patatin-like phospholipase family protein</fullName>
    </submittedName>
</protein>
<accession>A0ABT5C6P3</accession>
<feature type="transmembrane region" description="Helical" evidence="4">
    <location>
        <begin position="77"/>
        <end position="97"/>
    </location>
</feature>
<feature type="region of interest" description="Disordered" evidence="3">
    <location>
        <begin position="1"/>
        <end position="68"/>
    </location>
</feature>
<feature type="transmembrane region" description="Helical" evidence="4">
    <location>
        <begin position="152"/>
        <end position="170"/>
    </location>
</feature>
<evidence type="ECO:0000256" key="4">
    <source>
        <dbReference type="SAM" id="Phobius"/>
    </source>
</evidence>
<keyword evidence="7" id="KW-1185">Reference proteome</keyword>
<feature type="active site" description="Proton acceptor" evidence="2">
    <location>
        <position position="281"/>
    </location>
</feature>
<keyword evidence="1 2" id="KW-0443">Lipid metabolism</keyword>
<keyword evidence="4" id="KW-0472">Membrane</keyword>
<dbReference type="PANTHER" id="PTHR46394">
    <property type="entry name" value="ANNEXIN"/>
    <property type="match status" value="1"/>
</dbReference>
<evidence type="ECO:0000256" key="3">
    <source>
        <dbReference type="SAM" id="MobiDB-lite"/>
    </source>
</evidence>
<keyword evidence="2" id="KW-0378">Hydrolase</keyword>
<feature type="short sequence motif" description="GXSXG" evidence="2">
    <location>
        <begin position="116"/>
        <end position="120"/>
    </location>
</feature>
<dbReference type="InterPro" id="IPR016035">
    <property type="entry name" value="Acyl_Trfase/lysoPLipase"/>
</dbReference>
<dbReference type="PANTHER" id="PTHR46394:SF1">
    <property type="entry name" value="PNPLA DOMAIN-CONTAINING PROTEIN"/>
    <property type="match status" value="1"/>
</dbReference>
<gene>
    <name evidence="6" type="ORF">POL72_27080</name>
</gene>
<dbReference type="EMBL" id="JAQNDK010000003">
    <property type="protein sequence ID" value="MDC0681434.1"/>
    <property type="molecule type" value="Genomic_DNA"/>
</dbReference>
<evidence type="ECO:0000256" key="1">
    <source>
        <dbReference type="ARBA" id="ARBA00023098"/>
    </source>
</evidence>
<dbReference type="InterPro" id="IPR052580">
    <property type="entry name" value="Lipid_Hydrolase"/>
</dbReference>
<dbReference type="Proteomes" id="UP001217485">
    <property type="component" value="Unassembled WGS sequence"/>
</dbReference>
<dbReference type="Pfam" id="PF01734">
    <property type="entry name" value="Patatin"/>
    <property type="match status" value="1"/>
</dbReference>
<evidence type="ECO:0000313" key="6">
    <source>
        <dbReference type="EMBL" id="MDC0681434.1"/>
    </source>
</evidence>
<feature type="domain" description="PNPLA" evidence="5">
    <location>
        <begin position="77"/>
        <end position="294"/>
    </location>
</feature>
<dbReference type="InterPro" id="IPR002641">
    <property type="entry name" value="PNPLA_dom"/>
</dbReference>
<dbReference type="PROSITE" id="PS51635">
    <property type="entry name" value="PNPLA"/>
    <property type="match status" value="1"/>
</dbReference>
<comment type="caution">
    <text evidence="2">Lacks conserved residue(s) required for the propagation of feature annotation.</text>
</comment>
<feature type="compositionally biased region" description="Basic and acidic residues" evidence="3">
    <location>
        <begin position="33"/>
        <end position="49"/>
    </location>
</feature>
<comment type="caution">
    <text evidence="6">The sequence shown here is derived from an EMBL/GenBank/DDBJ whole genome shotgun (WGS) entry which is preliminary data.</text>
</comment>
<organism evidence="6 7">
    <name type="scientific">Sorangium atrum</name>
    <dbReference type="NCBI Taxonomy" id="2995308"/>
    <lineage>
        <taxon>Bacteria</taxon>
        <taxon>Pseudomonadati</taxon>
        <taxon>Myxococcota</taxon>
        <taxon>Polyangia</taxon>
        <taxon>Polyangiales</taxon>
        <taxon>Polyangiaceae</taxon>
        <taxon>Sorangium</taxon>
    </lineage>
</organism>
<sequence>MEERQRQHGGTAEPPAGQRVAPAPEPISQRTGPEARARRGGPAERRSERALLSPSEACAPPPCPTPEETRIPRRLNLVFEAAGALGIAEVGAVAALSEALVNEEKYKDTYISYLAGTSAGAIVAALLGAGYTHTEITDLFSIDTAKLTRTSGLARLPIVGMYAGMAWGLLTRLGFFRSDIFLQLLRDALRARGVRTFGDLIMPGCERERDPARRYRVHVVASDITRGRMLVLPDDVNAELYGVEPDDMDVAQAVLMSSSMPLWSPPVRVTGANGVESYIVDGALTSGFPIHLFDVVAPETEDTLTLGVRVSSERYHAVKFPSFYHLARAAISTAFMARDVSEIAKRVDKLKWARTIQINTGTAAPFENLSPLRRESLYNAGYLTMKRAVDGNVLERRVPVRAAAAGSTGQSASGPTQT</sequence>
<dbReference type="RefSeq" id="WP_272098531.1">
    <property type="nucleotide sequence ID" value="NZ_JAQNDK010000003.1"/>
</dbReference>
<keyword evidence="4" id="KW-1133">Transmembrane helix</keyword>
<keyword evidence="4" id="KW-0812">Transmembrane</keyword>
<evidence type="ECO:0000313" key="7">
    <source>
        <dbReference type="Proteomes" id="UP001217485"/>
    </source>
</evidence>
<dbReference type="SUPFAM" id="SSF52151">
    <property type="entry name" value="FabD/lysophospholipase-like"/>
    <property type="match status" value="1"/>
</dbReference>
<feature type="short sequence motif" description="DGA/G" evidence="2">
    <location>
        <begin position="281"/>
        <end position="283"/>
    </location>
</feature>
<feature type="active site" description="Nucleophile" evidence="2">
    <location>
        <position position="118"/>
    </location>
</feature>
<evidence type="ECO:0000259" key="5">
    <source>
        <dbReference type="PROSITE" id="PS51635"/>
    </source>
</evidence>
<feature type="transmembrane region" description="Helical" evidence="4">
    <location>
        <begin position="109"/>
        <end position="131"/>
    </location>
</feature>
<reference evidence="6 7" key="1">
    <citation type="submission" date="2023-01" db="EMBL/GenBank/DDBJ databases">
        <title>Minimal conservation of predation-associated metabolite biosynthetic gene clusters underscores biosynthetic potential of Myxococcota including descriptions for ten novel species: Archangium lansinium sp. nov., Myxococcus landrumus sp. nov., Nannocystis bai.</title>
        <authorList>
            <person name="Ahearne A."/>
            <person name="Stevens C."/>
            <person name="Dowd S."/>
        </authorList>
    </citation>
    <scope>NUCLEOTIDE SEQUENCE [LARGE SCALE GENOMIC DNA]</scope>
    <source>
        <strain evidence="6 7">WIWO2</strain>
    </source>
</reference>
<proteinExistence type="predicted"/>
<dbReference type="Gene3D" id="3.40.1090.10">
    <property type="entry name" value="Cytosolic phospholipase A2 catalytic domain"/>
    <property type="match status" value="2"/>
</dbReference>